<keyword evidence="2" id="KW-1185">Reference proteome</keyword>
<protein>
    <submittedName>
        <fullName evidence="1">GrpB family protein</fullName>
    </submittedName>
</protein>
<comment type="caution">
    <text evidence="1">The sequence shown here is derived from an EMBL/GenBank/DDBJ whole genome shotgun (WGS) entry which is preliminary data.</text>
</comment>
<proteinExistence type="predicted"/>
<dbReference type="SUPFAM" id="SSF81301">
    <property type="entry name" value="Nucleotidyltransferase"/>
    <property type="match status" value="1"/>
</dbReference>
<evidence type="ECO:0000313" key="2">
    <source>
        <dbReference type="Proteomes" id="UP001430679"/>
    </source>
</evidence>
<reference evidence="1" key="1">
    <citation type="submission" date="2021-11" db="EMBL/GenBank/DDBJ databases">
        <title>Description of novel Flavobacterium species.</title>
        <authorList>
            <person name="Saticioglu I.B."/>
            <person name="Ay H."/>
            <person name="Altun S."/>
            <person name="Duman M."/>
        </authorList>
    </citation>
    <scope>NUCLEOTIDE SEQUENCE</scope>
    <source>
        <strain evidence="1">F-30</strain>
    </source>
</reference>
<accession>A0ABS8MGV1</accession>
<organism evidence="1 2">
    <name type="scientific">Flavobacterium piscisymbiosum</name>
    <dbReference type="NCBI Taxonomy" id="2893753"/>
    <lineage>
        <taxon>Bacteria</taxon>
        <taxon>Pseudomonadati</taxon>
        <taxon>Bacteroidota</taxon>
        <taxon>Flavobacteriia</taxon>
        <taxon>Flavobacteriales</taxon>
        <taxon>Flavobacteriaceae</taxon>
        <taxon>Flavobacterium</taxon>
    </lineage>
</organism>
<dbReference type="InterPro" id="IPR007344">
    <property type="entry name" value="GrpB/CoaE"/>
</dbReference>
<dbReference type="InterPro" id="IPR043519">
    <property type="entry name" value="NT_sf"/>
</dbReference>
<gene>
    <name evidence="1" type="ORF">LNP81_17035</name>
</gene>
<dbReference type="Gene3D" id="3.30.460.10">
    <property type="entry name" value="Beta Polymerase, domain 2"/>
    <property type="match status" value="1"/>
</dbReference>
<dbReference type="Proteomes" id="UP001430679">
    <property type="component" value="Unassembled WGS sequence"/>
</dbReference>
<evidence type="ECO:0000313" key="1">
    <source>
        <dbReference type="EMBL" id="MCC9064714.1"/>
    </source>
</evidence>
<sequence length="63" mass="7544">MNYGTGFIFRNYLIEFSEIAKQYEALKLKLAQEFQYDRVGYRVAKTDFVVKITEEAKNYYLSK</sequence>
<dbReference type="EMBL" id="JAJJMM010000001">
    <property type="protein sequence ID" value="MCC9064714.1"/>
    <property type="molecule type" value="Genomic_DNA"/>
</dbReference>
<name>A0ABS8MGV1_9FLAO</name>
<dbReference type="Pfam" id="PF04229">
    <property type="entry name" value="GrpB"/>
    <property type="match status" value="1"/>
</dbReference>